<name>A0ABV0PSY5_9TELE</name>
<comment type="caution">
    <text evidence="1">The sequence shown here is derived from an EMBL/GenBank/DDBJ whole genome shotgun (WGS) entry which is preliminary data.</text>
</comment>
<evidence type="ECO:0000313" key="2">
    <source>
        <dbReference type="Proteomes" id="UP001476798"/>
    </source>
</evidence>
<gene>
    <name evidence="1" type="ORF">GOODEAATRI_030592</name>
</gene>
<organism evidence="1 2">
    <name type="scientific">Goodea atripinnis</name>
    <dbReference type="NCBI Taxonomy" id="208336"/>
    <lineage>
        <taxon>Eukaryota</taxon>
        <taxon>Metazoa</taxon>
        <taxon>Chordata</taxon>
        <taxon>Craniata</taxon>
        <taxon>Vertebrata</taxon>
        <taxon>Euteleostomi</taxon>
        <taxon>Actinopterygii</taxon>
        <taxon>Neopterygii</taxon>
        <taxon>Teleostei</taxon>
        <taxon>Neoteleostei</taxon>
        <taxon>Acanthomorphata</taxon>
        <taxon>Ovalentaria</taxon>
        <taxon>Atherinomorphae</taxon>
        <taxon>Cyprinodontiformes</taxon>
        <taxon>Goodeidae</taxon>
        <taxon>Goodea</taxon>
    </lineage>
</organism>
<sequence length="141" mass="16462">MMWELKEKRTDQLRSTRFRSVFQSLPPPLWKRVFIRTQTWKLDKTNILLLHVCLQQVCPKGSPWNNFVWPPPPQVQNGPSVALQQTDLMPLTRNQGTETMWVDPFYTDFMWEDPDTTAKIRVRSKVLLGAGRVLKAKPLDG</sequence>
<keyword evidence="2" id="KW-1185">Reference proteome</keyword>
<accession>A0ABV0PSY5</accession>
<reference evidence="1 2" key="1">
    <citation type="submission" date="2021-06" db="EMBL/GenBank/DDBJ databases">
        <authorList>
            <person name="Palmer J.M."/>
        </authorList>
    </citation>
    <scope>NUCLEOTIDE SEQUENCE [LARGE SCALE GENOMIC DNA]</scope>
    <source>
        <strain evidence="1 2">GA_2019</strain>
        <tissue evidence="1">Muscle</tissue>
    </source>
</reference>
<protein>
    <submittedName>
        <fullName evidence="1">Uncharacterized protein</fullName>
    </submittedName>
</protein>
<proteinExistence type="predicted"/>
<dbReference type="Proteomes" id="UP001476798">
    <property type="component" value="Unassembled WGS sequence"/>
</dbReference>
<dbReference type="EMBL" id="JAHRIO010084851">
    <property type="protein sequence ID" value="MEQ2186634.1"/>
    <property type="molecule type" value="Genomic_DNA"/>
</dbReference>
<evidence type="ECO:0000313" key="1">
    <source>
        <dbReference type="EMBL" id="MEQ2186634.1"/>
    </source>
</evidence>